<evidence type="ECO:0000256" key="1">
    <source>
        <dbReference type="SAM" id="MobiDB-lite"/>
    </source>
</evidence>
<reference evidence="3 4" key="1">
    <citation type="submission" date="2019-03" db="EMBL/GenBank/DDBJ databases">
        <title>Genomic Encyclopedia of Type Strains, Phase IV (KMG-IV): sequencing the most valuable type-strain genomes for metagenomic binning, comparative biology and taxonomic classification.</title>
        <authorList>
            <person name="Goeker M."/>
        </authorList>
    </citation>
    <scope>NUCLEOTIDE SEQUENCE [LARGE SCALE GENOMIC DNA]</scope>
    <source>
        <strain evidence="3 4">DSM 45361</strain>
    </source>
</reference>
<dbReference type="EMBL" id="SNXZ01000003">
    <property type="protein sequence ID" value="TDP98073.1"/>
    <property type="molecule type" value="Genomic_DNA"/>
</dbReference>
<evidence type="ECO:0000259" key="2">
    <source>
        <dbReference type="Pfam" id="PF00561"/>
    </source>
</evidence>
<feature type="region of interest" description="Disordered" evidence="1">
    <location>
        <begin position="299"/>
        <end position="324"/>
    </location>
</feature>
<sequence>MHEHDLRSADGTRIRGWRTDNDGPDVLLCPGLGTIPEAWPTLLLPESGVRVLSWYHRGTMGSARPADESRIRLDDHVDDAIAVLDAAGVRRCVVMGWSVGVMVACELARRHPDRVAGLLLAAGVPGDLFGAMLAPPGLPGAVPKSVRRAVAIGTTQALRAVSPLVDAVLHRLPVNELTTRVLQHSGFMLPGGDPAHVAAAVRRFVQQDARWYTALALALADVPEPDLRGIGCPVTVLAGRYDILADPISATTPFSALPQARTRLLPASHFLPLEAPSVIVEELEALINRVAAVEQARTAVRPSRQHGGQRHAQPLDALIPPVEV</sequence>
<proteinExistence type="predicted"/>
<organism evidence="3 4">
    <name type="scientific">Labedaea rhizosphaerae</name>
    <dbReference type="NCBI Taxonomy" id="598644"/>
    <lineage>
        <taxon>Bacteria</taxon>
        <taxon>Bacillati</taxon>
        <taxon>Actinomycetota</taxon>
        <taxon>Actinomycetes</taxon>
        <taxon>Pseudonocardiales</taxon>
        <taxon>Pseudonocardiaceae</taxon>
        <taxon>Labedaea</taxon>
    </lineage>
</organism>
<dbReference type="InterPro" id="IPR029058">
    <property type="entry name" value="AB_hydrolase_fold"/>
</dbReference>
<feature type="domain" description="AB hydrolase-1" evidence="2">
    <location>
        <begin position="26"/>
        <end position="276"/>
    </location>
</feature>
<evidence type="ECO:0000313" key="4">
    <source>
        <dbReference type="Proteomes" id="UP000295444"/>
    </source>
</evidence>
<gene>
    <name evidence="3" type="ORF">EV186_1031053</name>
</gene>
<dbReference type="Proteomes" id="UP000295444">
    <property type="component" value="Unassembled WGS sequence"/>
</dbReference>
<protein>
    <submittedName>
        <fullName evidence="3">Pimeloyl-ACP methyl ester carboxylesterase</fullName>
    </submittedName>
</protein>
<keyword evidence="4" id="KW-1185">Reference proteome</keyword>
<accession>A0A4R6SEI1</accession>
<dbReference type="PANTHER" id="PTHR43433:SF5">
    <property type="entry name" value="AB HYDROLASE-1 DOMAIN-CONTAINING PROTEIN"/>
    <property type="match status" value="1"/>
</dbReference>
<evidence type="ECO:0000313" key="3">
    <source>
        <dbReference type="EMBL" id="TDP98073.1"/>
    </source>
</evidence>
<dbReference type="RefSeq" id="WP_133851178.1">
    <property type="nucleotide sequence ID" value="NZ_SNXZ01000003.1"/>
</dbReference>
<dbReference type="OrthoDB" id="5172953at2"/>
<dbReference type="InterPro" id="IPR000073">
    <property type="entry name" value="AB_hydrolase_1"/>
</dbReference>
<dbReference type="Gene3D" id="3.40.50.1820">
    <property type="entry name" value="alpha/beta hydrolase"/>
    <property type="match status" value="1"/>
</dbReference>
<dbReference type="AlphaFoldDB" id="A0A4R6SEI1"/>
<dbReference type="Pfam" id="PF00561">
    <property type="entry name" value="Abhydrolase_1"/>
    <property type="match status" value="1"/>
</dbReference>
<comment type="caution">
    <text evidence="3">The sequence shown here is derived from an EMBL/GenBank/DDBJ whole genome shotgun (WGS) entry which is preliminary data.</text>
</comment>
<dbReference type="SUPFAM" id="SSF53474">
    <property type="entry name" value="alpha/beta-Hydrolases"/>
    <property type="match status" value="1"/>
</dbReference>
<dbReference type="PANTHER" id="PTHR43433">
    <property type="entry name" value="HYDROLASE, ALPHA/BETA FOLD FAMILY PROTEIN"/>
    <property type="match status" value="1"/>
</dbReference>
<dbReference type="InterPro" id="IPR050471">
    <property type="entry name" value="AB_hydrolase"/>
</dbReference>
<name>A0A4R6SEI1_LABRH</name>
<dbReference type="GO" id="GO:0003824">
    <property type="term" value="F:catalytic activity"/>
    <property type="evidence" value="ECO:0007669"/>
    <property type="project" value="UniProtKB-ARBA"/>
</dbReference>